<dbReference type="GO" id="GO:0042314">
    <property type="term" value="F:bacteriochlorophyll binding"/>
    <property type="evidence" value="ECO:0007669"/>
    <property type="project" value="UniProtKB-KW"/>
</dbReference>
<sequence>MSAPNVILPIMFLILVLTSLTVHFAILINTTWFGDFFQGSAGEFAAAPAAADAMAAAPMEEAAPAADAAEAAPAR</sequence>
<evidence type="ECO:0000313" key="15">
    <source>
        <dbReference type="EMBL" id="SHN49694.1"/>
    </source>
</evidence>
<keyword evidence="8" id="KW-0460">Magnesium</keyword>
<evidence type="ECO:0000256" key="14">
    <source>
        <dbReference type="SAM" id="Phobius"/>
    </source>
</evidence>
<evidence type="ECO:0000256" key="6">
    <source>
        <dbReference type="ARBA" id="ARBA00022692"/>
    </source>
</evidence>
<keyword evidence="11" id="KW-0157">Chromophore</keyword>
<evidence type="ECO:0000256" key="3">
    <source>
        <dbReference type="ARBA" id="ARBA00022475"/>
    </source>
</evidence>
<comment type="function">
    <text evidence="1">Antenna complexes are light-harvesting systems, which transfer the excitation energy to the reaction centers.</text>
</comment>
<dbReference type="Proteomes" id="UP000184391">
    <property type="component" value="Unassembled WGS sequence"/>
</dbReference>
<keyword evidence="16" id="KW-1185">Reference proteome</keyword>
<keyword evidence="12 14" id="KW-0472">Membrane</keyword>
<protein>
    <submittedName>
        <fullName evidence="15">Antenna complex alpha/beta subunit</fullName>
    </submittedName>
</protein>
<accession>A0A1M7RU03</accession>
<comment type="subcellular location">
    <subcellularLocation>
        <location evidence="2">Cell membrane</location>
    </subcellularLocation>
</comment>
<proteinExistence type="predicted"/>
<keyword evidence="4" id="KW-0148">Chlorophyll</keyword>
<evidence type="ECO:0000256" key="11">
    <source>
        <dbReference type="ARBA" id="ARBA00022991"/>
    </source>
</evidence>
<evidence type="ECO:0000256" key="2">
    <source>
        <dbReference type="ARBA" id="ARBA00004236"/>
    </source>
</evidence>
<evidence type="ECO:0000256" key="12">
    <source>
        <dbReference type="ARBA" id="ARBA00023136"/>
    </source>
</evidence>
<evidence type="ECO:0000256" key="9">
    <source>
        <dbReference type="ARBA" id="ARBA00022956"/>
    </source>
</evidence>
<keyword evidence="9" id="KW-0076">Bacteriochlorophyll</keyword>
<dbReference type="GO" id="GO:0046872">
    <property type="term" value="F:metal ion binding"/>
    <property type="evidence" value="ECO:0007669"/>
    <property type="project" value="UniProtKB-KW"/>
</dbReference>
<keyword evidence="3" id="KW-1003">Cell membrane</keyword>
<evidence type="ECO:0000256" key="5">
    <source>
        <dbReference type="ARBA" id="ARBA00022549"/>
    </source>
</evidence>
<dbReference type="GO" id="GO:0030076">
    <property type="term" value="C:light-harvesting complex"/>
    <property type="evidence" value="ECO:0007669"/>
    <property type="project" value="UniProtKB-KW"/>
</dbReference>
<evidence type="ECO:0000256" key="10">
    <source>
        <dbReference type="ARBA" id="ARBA00022989"/>
    </source>
</evidence>
<gene>
    <name evidence="15" type="ORF">SAMN02745193_00388</name>
</gene>
<evidence type="ECO:0000256" key="7">
    <source>
        <dbReference type="ARBA" id="ARBA00022723"/>
    </source>
</evidence>
<organism evidence="15 16">
    <name type="scientific">Erythrobacter sanguineus</name>
    <dbReference type="NCBI Taxonomy" id="198312"/>
    <lineage>
        <taxon>Bacteria</taxon>
        <taxon>Pseudomonadati</taxon>
        <taxon>Pseudomonadota</taxon>
        <taxon>Alphaproteobacteria</taxon>
        <taxon>Sphingomonadales</taxon>
        <taxon>Erythrobacteraceae</taxon>
        <taxon>Erythrobacter/Porphyrobacter group</taxon>
        <taxon>Erythrobacter</taxon>
    </lineage>
</organism>
<evidence type="ECO:0000313" key="16">
    <source>
        <dbReference type="Proteomes" id="UP000184391"/>
    </source>
</evidence>
<evidence type="ECO:0000256" key="4">
    <source>
        <dbReference type="ARBA" id="ARBA00022494"/>
    </source>
</evidence>
<keyword evidence="6 14" id="KW-0812">Transmembrane</keyword>
<name>A0A1M7RU03_9SPHN</name>
<dbReference type="SUPFAM" id="SSF56918">
    <property type="entry name" value="Light-harvesting complex subunits"/>
    <property type="match status" value="1"/>
</dbReference>
<evidence type="ECO:0000256" key="1">
    <source>
        <dbReference type="ARBA" id="ARBA00002455"/>
    </source>
</evidence>
<evidence type="ECO:0000256" key="13">
    <source>
        <dbReference type="ARBA" id="ARBA00023243"/>
    </source>
</evidence>
<keyword evidence="13" id="KW-0437">Light-harvesting polypeptide</keyword>
<dbReference type="AlphaFoldDB" id="A0A1M7RU03"/>
<evidence type="ECO:0000256" key="8">
    <source>
        <dbReference type="ARBA" id="ARBA00022842"/>
    </source>
</evidence>
<reference evidence="16" key="1">
    <citation type="submission" date="2016-12" db="EMBL/GenBank/DDBJ databases">
        <authorList>
            <person name="Varghese N."/>
            <person name="Submissions S."/>
        </authorList>
    </citation>
    <scope>NUCLEOTIDE SEQUENCE [LARGE SCALE GENOMIC DNA]</scope>
    <source>
        <strain evidence="16">DSM 11032</strain>
    </source>
</reference>
<keyword evidence="7" id="KW-0479">Metal-binding</keyword>
<keyword evidence="10 14" id="KW-1133">Transmembrane helix</keyword>
<dbReference type="Gene3D" id="4.10.220.20">
    <property type="entry name" value="Light-harvesting complex"/>
    <property type="match status" value="1"/>
</dbReference>
<dbReference type="InterPro" id="IPR035889">
    <property type="entry name" value="Light-harvesting_complex"/>
</dbReference>
<keyword evidence="5" id="KW-0042">Antenna complex</keyword>
<feature type="transmembrane region" description="Helical" evidence="14">
    <location>
        <begin position="6"/>
        <end position="28"/>
    </location>
</feature>
<dbReference type="EMBL" id="FRDF01000002">
    <property type="protein sequence ID" value="SHN49694.1"/>
    <property type="molecule type" value="Genomic_DNA"/>
</dbReference>
<dbReference type="GO" id="GO:0005886">
    <property type="term" value="C:plasma membrane"/>
    <property type="evidence" value="ECO:0007669"/>
    <property type="project" value="UniProtKB-SubCell"/>
</dbReference>